<dbReference type="AlphaFoldDB" id="A0AA89BYA8"/>
<accession>A0AA89BYA8</accession>
<keyword evidence="2" id="KW-1185">Reference proteome</keyword>
<dbReference type="Proteomes" id="UP001186944">
    <property type="component" value="Unassembled WGS sequence"/>
</dbReference>
<proteinExistence type="predicted"/>
<protein>
    <submittedName>
        <fullName evidence="1">Uncharacterized protein</fullName>
    </submittedName>
</protein>
<sequence>MIEVGVVGRDRREASSPEETAHAFRKETIQVTILCALARIGPVKFYYTEMGDIDCGNCDCGNCDCGNCDADCCDCGDCGDCCGCGDDCFSEFAGCCFCFCPGPHLDVDGHHVHRHDHHGSWCPPWTWLYCDCCETNSSRGRRGREQYVGNNVNPSVYGIDTGGNIQNGGSNFPNNGNNLPIGGGDVPLPNRDSDFMMTGSSVSGEVVTTQPPPAYADVVGNEQCVVSSQPKSGTV</sequence>
<reference evidence="1" key="1">
    <citation type="submission" date="2019-08" db="EMBL/GenBank/DDBJ databases">
        <title>The improved chromosome-level genome for the pearl oyster Pinctada fucata martensii using PacBio sequencing and Hi-C.</title>
        <authorList>
            <person name="Zheng Z."/>
        </authorList>
    </citation>
    <scope>NUCLEOTIDE SEQUENCE</scope>
    <source>
        <strain evidence="1">ZZ-2019</strain>
        <tissue evidence="1">Adductor muscle</tissue>
    </source>
</reference>
<evidence type="ECO:0000313" key="2">
    <source>
        <dbReference type="Proteomes" id="UP001186944"/>
    </source>
</evidence>
<gene>
    <name evidence="1" type="ORF">FSP39_008271</name>
</gene>
<name>A0AA89BYA8_PINIB</name>
<organism evidence="1 2">
    <name type="scientific">Pinctada imbricata</name>
    <name type="common">Atlantic pearl-oyster</name>
    <name type="synonym">Pinctada martensii</name>
    <dbReference type="NCBI Taxonomy" id="66713"/>
    <lineage>
        <taxon>Eukaryota</taxon>
        <taxon>Metazoa</taxon>
        <taxon>Spiralia</taxon>
        <taxon>Lophotrochozoa</taxon>
        <taxon>Mollusca</taxon>
        <taxon>Bivalvia</taxon>
        <taxon>Autobranchia</taxon>
        <taxon>Pteriomorphia</taxon>
        <taxon>Pterioida</taxon>
        <taxon>Pterioidea</taxon>
        <taxon>Pteriidae</taxon>
        <taxon>Pinctada</taxon>
    </lineage>
</organism>
<comment type="caution">
    <text evidence="1">The sequence shown here is derived from an EMBL/GenBank/DDBJ whole genome shotgun (WGS) entry which is preliminary data.</text>
</comment>
<dbReference type="EMBL" id="VSWD01000008">
    <property type="protein sequence ID" value="KAK3094949.1"/>
    <property type="molecule type" value="Genomic_DNA"/>
</dbReference>
<evidence type="ECO:0000313" key="1">
    <source>
        <dbReference type="EMBL" id="KAK3094949.1"/>
    </source>
</evidence>